<proteinExistence type="predicted"/>
<sequence length="82" mass="8522">MEMKVEFELPPVEFNKEAAEVSSAETQPPIMPLLESSAAIECSALPPEPSTIRPPPSPASKNPSGPAATEPAGASSSQPHEL</sequence>
<dbReference type="Proteomes" id="UP000775213">
    <property type="component" value="Unassembled WGS sequence"/>
</dbReference>
<evidence type="ECO:0000313" key="3">
    <source>
        <dbReference type="Proteomes" id="UP000775213"/>
    </source>
</evidence>
<accession>A0AAV7HB61</accession>
<evidence type="ECO:0000256" key="1">
    <source>
        <dbReference type="SAM" id="MobiDB-lite"/>
    </source>
</evidence>
<dbReference type="AlphaFoldDB" id="A0AAV7HB61"/>
<feature type="compositionally biased region" description="Pro residues" evidence="1">
    <location>
        <begin position="46"/>
        <end position="58"/>
    </location>
</feature>
<comment type="caution">
    <text evidence="2">The sequence shown here is derived from an EMBL/GenBank/DDBJ whole genome shotgun (WGS) entry which is preliminary data.</text>
</comment>
<dbReference type="EMBL" id="JAGFBR010000006">
    <property type="protein sequence ID" value="KAH0465370.1"/>
    <property type="molecule type" value="Genomic_DNA"/>
</dbReference>
<gene>
    <name evidence="2" type="ORF">IEQ34_005473</name>
</gene>
<evidence type="ECO:0000313" key="2">
    <source>
        <dbReference type="EMBL" id="KAH0465370.1"/>
    </source>
</evidence>
<feature type="region of interest" description="Disordered" evidence="1">
    <location>
        <begin position="43"/>
        <end position="82"/>
    </location>
</feature>
<keyword evidence="3" id="KW-1185">Reference proteome</keyword>
<reference evidence="2 3" key="1">
    <citation type="journal article" date="2021" name="Hortic Res">
        <title>Chromosome-scale assembly of the Dendrobium chrysotoxum genome enhances the understanding of orchid evolution.</title>
        <authorList>
            <person name="Zhang Y."/>
            <person name="Zhang G.Q."/>
            <person name="Zhang D."/>
            <person name="Liu X.D."/>
            <person name="Xu X.Y."/>
            <person name="Sun W.H."/>
            <person name="Yu X."/>
            <person name="Zhu X."/>
            <person name="Wang Z.W."/>
            <person name="Zhao X."/>
            <person name="Zhong W.Y."/>
            <person name="Chen H."/>
            <person name="Yin W.L."/>
            <person name="Huang T."/>
            <person name="Niu S.C."/>
            <person name="Liu Z.J."/>
        </authorList>
    </citation>
    <scope>NUCLEOTIDE SEQUENCE [LARGE SCALE GENOMIC DNA]</scope>
    <source>
        <strain evidence="2">Lindl</strain>
    </source>
</reference>
<protein>
    <submittedName>
        <fullName evidence="2">Uncharacterized protein</fullName>
    </submittedName>
</protein>
<name>A0AAV7HB61_DENCH</name>
<organism evidence="2 3">
    <name type="scientific">Dendrobium chrysotoxum</name>
    <name type="common">Orchid</name>
    <dbReference type="NCBI Taxonomy" id="161865"/>
    <lineage>
        <taxon>Eukaryota</taxon>
        <taxon>Viridiplantae</taxon>
        <taxon>Streptophyta</taxon>
        <taxon>Embryophyta</taxon>
        <taxon>Tracheophyta</taxon>
        <taxon>Spermatophyta</taxon>
        <taxon>Magnoliopsida</taxon>
        <taxon>Liliopsida</taxon>
        <taxon>Asparagales</taxon>
        <taxon>Orchidaceae</taxon>
        <taxon>Epidendroideae</taxon>
        <taxon>Malaxideae</taxon>
        <taxon>Dendrobiinae</taxon>
        <taxon>Dendrobium</taxon>
    </lineage>
</organism>